<comment type="caution">
    <text evidence="2">The sequence shown here is derived from an EMBL/GenBank/DDBJ whole genome shotgun (WGS) entry which is preliminary data.</text>
</comment>
<proteinExistence type="predicted"/>
<reference evidence="2 3" key="1">
    <citation type="submission" date="2023-05" db="EMBL/GenBank/DDBJ databases">
        <title>Streptantibioticus silvisoli sp. nov., acidotolerant actinomycetes 1 from pine litter.</title>
        <authorList>
            <person name="Swiecimska M."/>
            <person name="Golinska P."/>
            <person name="Sangal V."/>
            <person name="Wachnowicz B."/>
            <person name="Goodfellow M."/>
        </authorList>
    </citation>
    <scope>NUCLEOTIDE SEQUENCE [LARGE SCALE GENOMIC DNA]</scope>
    <source>
        <strain evidence="2 3">SL54</strain>
    </source>
</reference>
<dbReference type="EMBL" id="JAAGKO020000027">
    <property type="protein sequence ID" value="MDI5964852.1"/>
    <property type="molecule type" value="Genomic_DNA"/>
</dbReference>
<sequence>MADDDHTYVTRFRIPKRMWDTYGRIVGDRERSDDLLNHVRAVIAERGTDHDRTELAAAEEELAGRRSRKGGRPKKTEAPAVHAD</sequence>
<organism evidence="2 3">
    <name type="scientific">Streptantibioticus silvisoli</name>
    <dbReference type="NCBI Taxonomy" id="2705255"/>
    <lineage>
        <taxon>Bacteria</taxon>
        <taxon>Bacillati</taxon>
        <taxon>Actinomycetota</taxon>
        <taxon>Actinomycetes</taxon>
        <taxon>Kitasatosporales</taxon>
        <taxon>Streptomycetaceae</taxon>
        <taxon>Streptantibioticus</taxon>
    </lineage>
</organism>
<evidence type="ECO:0000256" key="1">
    <source>
        <dbReference type="SAM" id="MobiDB-lite"/>
    </source>
</evidence>
<evidence type="ECO:0000313" key="3">
    <source>
        <dbReference type="Proteomes" id="UP001156398"/>
    </source>
</evidence>
<name>A0ABT6W280_9ACTN</name>
<dbReference type="RefSeq" id="WP_271325331.1">
    <property type="nucleotide sequence ID" value="NZ_JAAGKO020000027.1"/>
</dbReference>
<gene>
    <name evidence="2" type="ORF">POF43_019350</name>
</gene>
<protein>
    <recommendedName>
        <fullName evidence="4">Centromere-binding protein ParB C-terminal domain-containing protein</fullName>
    </recommendedName>
</protein>
<feature type="region of interest" description="Disordered" evidence="1">
    <location>
        <begin position="60"/>
        <end position="84"/>
    </location>
</feature>
<evidence type="ECO:0008006" key="4">
    <source>
        <dbReference type="Google" id="ProtNLM"/>
    </source>
</evidence>
<accession>A0ABT6W280</accession>
<keyword evidence="3" id="KW-1185">Reference proteome</keyword>
<evidence type="ECO:0000313" key="2">
    <source>
        <dbReference type="EMBL" id="MDI5964852.1"/>
    </source>
</evidence>
<dbReference type="Proteomes" id="UP001156398">
    <property type="component" value="Unassembled WGS sequence"/>
</dbReference>